<dbReference type="InterPro" id="IPR001437">
    <property type="entry name" value="Tscrpt_elong_fac_GreA/B_C"/>
</dbReference>
<dbReference type="GO" id="GO:0006354">
    <property type="term" value="P:DNA-templated transcription elongation"/>
    <property type="evidence" value="ECO:0007669"/>
    <property type="project" value="TreeGrafter"/>
</dbReference>
<dbReference type="AlphaFoldDB" id="A0A3E0HHH9"/>
<dbReference type="SUPFAM" id="SSF54534">
    <property type="entry name" value="FKBP-like"/>
    <property type="match status" value="1"/>
</dbReference>
<keyword evidence="2" id="KW-0808">Transferase</keyword>
<dbReference type="Proteomes" id="UP000256884">
    <property type="component" value="Unassembled WGS sequence"/>
</dbReference>
<evidence type="ECO:0000313" key="3">
    <source>
        <dbReference type="Proteomes" id="UP000256884"/>
    </source>
</evidence>
<dbReference type="GO" id="GO:0070063">
    <property type="term" value="F:RNA polymerase binding"/>
    <property type="evidence" value="ECO:0007669"/>
    <property type="project" value="InterPro"/>
</dbReference>
<dbReference type="GO" id="GO:0016301">
    <property type="term" value="F:kinase activity"/>
    <property type="evidence" value="ECO:0007669"/>
    <property type="project" value="UniProtKB-KW"/>
</dbReference>
<dbReference type="OrthoDB" id="192847at2"/>
<gene>
    <name evidence="2" type="ORF">C7448_10982</name>
</gene>
<comment type="caution">
    <text evidence="2">The sequence shown here is derived from an EMBL/GenBank/DDBJ whole genome shotgun (WGS) entry which is preliminary data.</text>
</comment>
<accession>A0A3E0HHH9</accession>
<dbReference type="PANTHER" id="PTHR30437">
    <property type="entry name" value="TRANSCRIPTION ELONGATION FACTOR GREA"/>
    <property type="match status" value="1"/>
</dbReference>
<dbReference type="Pfam" id="PF01272">
    <property type="entry name" value="GreA_GreB"/>
    <property type="match status" value="1"/>
</dbReference>
<dbReference type="Gene3D" id="3.10.50.30">
    <property type="entry name" value="Transcription elongation factor, GreA/GreB, C-terminal domain"/>
    <property type="match status" value="1"/>
</dbReference>
<evidence type="ECO:0000313" key="2">
    <source>
        <dbReference type="EMBL" id="REH45830.1"/>
    </source>
</evidence>
<dbReference type="GO" id="GO:0003677">
    <property type="term" value="F:DNA binding"/>
    <property type="evidence" value="ECO:0007669"/>
    <property type="project" value="InterPro"/>
</dbReference>
<protein>
    <submittedName>
        <fullName evidence="2">Regulator of nucleoside diphosphate kinase</fullName>
    </submittedName>
</protein>
<organism evidence="2 3">
    <name type="scientific">Tenacibaculum gallaicum</name>
    <dbReference type="NCBI Taxonomy" id="561505"/>
    <lineage>
        <taxon>Bacteria</taxon>
        <taxon>Pseudomonadati</taxon>
        <taxon>Bacteroidota</taxon>
        <taxon>Flavobacteriia</taxon>
        <taxon>Flavobacteriales</taxon>
        <taxon>Flavobacteriaceae</taxon>
        <taxon>Tenacibaculum</taxon>
    </lineage>
</organism>
<proteinExistence type="predicted"/>
<evidence type="ECO:0000259" key="1">
    <source>
        <dbReference type="Pfam" id="PF01272"/>
    </source>
</evidence>
<dbReference type="RefSeq" id="WP_115902017.1">
    <property type="nucleotide sequence ID" value="NZ_QUNS01000009.1"/>
</dbReference>
<keyword evidence="2" id="KW-0418">Kinase</keyword>
<dbReference type="EMBL" id="QUNS01000009">
    <property type="protein sequence ID" value="REH45830.1"/>
    <property type="molecule type" value="Genomic_DNA"/>
</dbReference>
<keyword evidence="3" id="KW-1185">Reference proteome</keyword>
<reference evidence="2 3" key="1">
    <citation type="submission" date="2018-08" db="EMBL/GenBank/DDBJ databases">
        <title>Genomic Encyclopedia of Type Strains, Phase IV (KMG-IV): sequencing the most valuable type-strain genomes for metagenomic binning, comparative biology and taxonomic classification.</title>
        <authorList>
            <person name="Goeker M."/>
        </authorList>
    </citation>
    <scope>NUCLEOTIDE SEQUENCE [LARGE SCALE GENOMIC DNA]</scope>
    <source>
        <strain evidence="2 3">DSM 18841</strain>
    </source>
</reference>
<dbReference type="InterPro" id="IPR023459">
    <property type="entry name" value="Tscrpt_elong_fac_GreA/B_fam"/>
</dbReference>
<dbReference type="PANTHER" id="PTHR30437:SF5">
    <property type="entry name" value="REGULATOR OF NUCLEOSIDE DIPHOSPHATE KINASE"/>
    <property type="match status" value="1"/>
</dbReference>
<dbReference type="InterPro" id="IPR036953">
    <property type="entry name" value="GreA/GreB_C_sf"/>
</dbReference>
<sequence length="139" mass="15639">MKYGSLVLEKKEYVYIKSLLNVSEHTEEGKVQTSLDKFAEELKSAKILDEEEMLDDVVRLNTVITIASGDVWKKTIQIVKPIEKDLKNNKVSILTPIGIALFGYALNDVVHWNLPGGKKEVKILKVIQDKGKESLSTLI</sequence>
<dbReference type="GO" id="GO:0032784">
    <property type="term" value="P:regulation of DNA-templated transcription elongation"/>
    <property type="evidence" value="ECO:0007669"/>
    <property type="project" value="InterPro"/>
</dbReference>
<name>A0A3E0HHH9_9FLAO</name>
<feature type="domain" description="Transcription elongation factor GreA/GreB C-terminal" evidence="1">
    <location>
        <begin position="55"/>
        <end position="126"/>
    </location>
</feature>